<evidence type="ECO:0000256" key="1">
    <source>
        <dbReference type="ARBA" id="ARBA00023015"/>
    </source>
</evidence>
<dbReference type="Pfam" id="PF13412">
    <property type="entry name" value="HTH_24"/>
    <property type="match status" value="1"/>
</dbReference>
<keyword evidence="6" id="KW-1185">Reference proteome</keyword>
<dbReference type="PANTHER" id="PTHR30154:SF34">
    <property type="entry name" value="TRANSCRIPTIONAL REGULATOR AZLB"/>
    <property type="match status" value="1"/>
</dbReference>
<organism evidence="5 6">
    <name type="scientific">Spongiactinospora gelatinilytica</name>
    <dbReference type="NCBI Taxonomy" id="2666298"/>
    <lineage>
        <taxon>Bacteria</taxon>
        <taxon>Bacillati</taxon>
        <taxon>Actinomycetota</taxon>
        <taxon>Actinomycetes</taxon>
        <taxon>Streptosporangiales</taxon>
        <taxon>Streptosporangiaceae</taxon>
        <taxon>Spongiactinospora</taxon>
    </lineage>
</organism>
<dbReference type="PROSITE" id="PS50956">
    <property type="entry name" value="HTH_ASNC_2"/>
    <property type="match status" value="1"/>
</dbReference>
<dbReference type="Gene3D" id="1.10.10.10">
    <property type="entry name" value="Winged helix-like DNA-binding domain superfamily/Winged helix DNA-binding domain"/>
    <property type="match status" value="1"/>
</dbReference>
<evidence type="ECO:0000313" key="5">
    <source>
        <dbReference type="EMBL" id="PZG34323.1"/>
    </source>
</evidence>
<keyword evidence="1" id="KW-0805">Transcription regulation</keyword>
<name>A0A2W2FFR0_9ACTN</name>
<dbReference type="EMBL" id="POUA01000287">
    <property type="protein sequence ID" value="PZG34323.1"/>
    <property type="molecule type" value="Genomic_DNA"/>
</dbReference>
<comment type="caution">
    <text evidence="5">The sequence shown here is derived from an EMBL/GenBank/DDBJ whole genome shotgun (WGS) entry which is preliminary data.</text>
</comment>
<feature type="domain" description="HTH asnC-type" evidence="4">
    <location>
        <begin position="5"/>
        <end position="66"/>
    </location>
</feature>
<proteinExistence type="predicted"/>
<dbReference type="Gene3D" id="3.30.70.920">
    <property type="match status" value="1"/>
</dbReference>
<evidence type="ECO:0000256" key="3">
    <source>
        <dbReference type="ARBA" id="ARBA00023163"/>
    </source>
</evidence>
<dbReference type="InterPro" id="IPR011008">
    <property type="entry name" value="Dimeric_a/b-barrel"/>
</dbReference>
<dbReference type="GO" id="GO:0043200">
    <property type="term" value="P:response to amino acid"/>
    <property type="evidence" value="ECO:0007669"/>
    <property type="project" value="TreeGrafter"/>
</dbReference>
<keyword evidence="2" id="KW-0238">DNA-binding</keyword>
<dbReference type="Proteomes" id="UP000248544">
    <property type="component" value="Unassembled WGS sequence"/>
</dbReference>
<keyword evidence="3" id="KW-0804">Transcription</keyword>
<dbReference type="InterPro" id="IPR036388">
    <property type="entry name" value="WH-like_DNA-bd_sf"/>
</dbReference>
<reference evidence="5 6" key="1">
    <citation type="submission" date="2018-01" db="EMBL/GenBank/DDBJ databases">
        <title>Draft genome sequence of Sphaerisporangium sp. 7K107.</title>
        <authorList>
            <person name="Sahin N."/>
            <person name="Saygin H."/>
            <person name="Ay H."/>
        </authorList>
    </citation>
    <scope>NUCLEOTIDE SEQUENCE [LARGE SCALE GENOMIC DNA]</scope>
    <source>
        <strain evidence="5 6">7K107</strain>
    </source>
</reference>
<evidence type="ECO:0000313" key="6">
    <source>
        <dbReference type="Proteomes" id="UP000248544"/>
    </source>
</evidence>
<dbReference type="Pfam" id="PF01037">
    <property type="entry name" value="AsnC_trans_reg"/>
    <property type="match status" value="1"/>
</dbReference>
<dbReference type="InterPro" id="IPR019888">
    <property type="entry name" value="Tscrpt_reg_AsnC-like"/>
</dbReference>
<dbReference type="InterPro" id="IPR000485">
    <property type="entry name" value="AsnC-type_HTH_dom"/>
</dbReference>
<gene>
    <name evidence="5" type="ORF">C1I98_28315</name>
</gene>
<dbReference type="PANTHER" id="PTHR30154">
    <property type="entry name" value="LEUCINE-RESPONSIVE REGULATORY PROTEIN"/>
    <property type="match status" value="1"/>
</dbReference>
<accession>A0A2W2FFR0</accession>
<dbReference type="InterPro" id="IPR019887">
    <property type="entry name" value="Tscrpt_reg_AsnC/Lrp_C"/>
</dbReference>
<sequence>MPDALDELDLSILNLAIDRPRAGVREYARLLGVARGTVQARLDKMARIGVIAGYAPTLSPAAMGFTGFAYVRLNLSQGVLDQVTEHLAAIPEVIEADSIAGDSDLLCQVVSTGPENLEEVIQRIVAVPGVIRSRTEPVLRRRILRRIKPLIERVARDLARRR</sequence>
<protein>
    <submittedName>
        <fullName evidence="5">AsnC family transcriptional regulator</fullName>
    </submittedName>
</protein>
<evidence type="ECO:0000259" key="4">
    <source>
        <dbReference type="PROSITE" id="PS50956"/>
    </source>
</evidence>
<evidence type="ECO:0000256" key="2">
    <source>
        <dbReference type="ARBA" id="ARBA00023125"/>
    </source>
</evidence>
<dbReference type="SUPFAM" id="SSF54909">
    <property type="entry name" value="Dimeric alpha+beta barrel"/>
    <property type="match status" value="1"/>
</dbReference>
<dbReference type="AlphaFoldDB" id="A0A2W2FFR0"/>
<dbReference type="InterPro" id="IPR036390">
    <property type="entry name" value="WH_DNA-bd_sf"/>
</dbReference>
<dbReference type="PRINTS" id="PR00033">
    <property type="entry name" value="HTHASNC"/>
</dbReference>
<dbReference type="GO" id="GO:0005829">
    <property type="term" value="C:cytosol"/>
    <property type="evidence" value="ECO:0007669"/>
    <property type="project" value="TreeGrafter"/>
</dbReference>
<dbReference type="GO" id="GO:0043565">
    <property type="term" value="F:sequence-specific DNA binding"/>
    <property type="evidence" value="ECO:0007669"/>
    <property type="project" value="InterPro"/>
</dbReference>
<dbReference type="SMART" id="SM00344">
    <property type="entry name" value="HTH_ASNC"/>
    <property type="match status" value="1"/>
</dbReference>
<dbReference type="RefSeq" id="WP_111170463.1">
    <property type="nucleotide sequence ID" value="NZ_POUA01000287.1"/>
</dbReference>
<dbReference type="SUPFAM" id="SSF46785">
    <property type="entry name" value="Winged helix' DNA-binding domain"/>
    <property type="match status" value="1"/>
</dbReference>